<evidence type="ECO:0000256" key="4">
    <source>
        <dbReference type="ARBA" id="ARBA00022692"/>
    </source>
</evidence>
<evidence type="ECO:0000256" key="6">
    <source>
        <dbReference type="ARBA" id="ARBA00023136"/>
    </source>
</evidence>
<comment type="similarity">
    <text evidence="2">Belongs to the DedA family.</text>
</comment>
<dbReference type="HOGENOM" id="CLU_044208_1_1_11"/>
<feature type="domain" description="VTT" evidence="9">
    <location>
        <begin position="105"/>
        <end position="231"/>
    </location>
</feature>
<evidence type="ECO:0000256" key="5">
    <source>
        <dbReference type="ARBA" id="ARBA00022989"/>
    </source>
</evidence>
<keyword evidence="3" id="KW-1003">Cell membrane</keyword>
<evidence type="ECO:0000313" key="11">
    <source>
        <dbReference type="Proteomes" id="UP000003111"/>
    </source>
</evidence>
<feature type="compositionally biased region" description="Low complexity" evidence="7">
    <location>
        <begin position="13"/>
        <end position="39"/>
    </location>
</feature>
<dbReference type="InterPro" id="IPR051311">
    <property type="entry name" value="DedA_domain"/>
</dbReference>
<accession>E2S8K8</accession>
<dbReference type="PANTHER" id="PTHR42709:SF6">
    <property type="entry name" value="UNDECAPRENYL PHOSPHATE TRANSPORTER A"/>
    <property type="match status" value="1"/>
</dbReference>
<comment type="caution">
    <text evidence="10">The sequence shown here is derived from an EMBL/GenBank/DDBJ whole genome shotgun (WGS) entry which is preliminary data.</text>
</comment>
<protein>
    <submittedName>
        <fullName evidence="10">SNARE-like domain protein</fullName>
    </submittedName>
</protein>
<feature type="transmembrane region" description="Helical" evidence="8">
    <location>
        <begin position="250"/>
        <end position="269"/>
    </location>
</feature>
<feature type="transmembrane region" description="Helical" evidence="8">
    <location>
        <begin position="125"/>
        <end position="146"/>
    </location>
</feature>
<sequence>MVGSVGRSGIEVPTTRSSGPTGRSTGPGAPAPSSSAATATDVAAARTAARPVRLTGVTLLDLIASEIPIENRPDGLAGVMVDLMDRLGLLGAAIAVGLDNLFPPIPSEIVLPLAGFAASQGVFSLTGALVATTVGSVVGAIVLYWLGRGFGRDRAVTVFDKVPLLKVSDLERTEAWFHRHGGKAVFFGRMVPIFRSLISLPAGVERMNFWYFVTLTTAGSAIWNAIFVVAGFRLGSDWESVEPYAETFQLVVIVLVLVVVGGFVTMRLLEQRRKRA</sequence>
<dbReference type="AlphaFoldDB" id="E2S8K8"/>
<dbReference type="EMBL" id="ACLF03000002">
    <property type="protein sequence ID" value="EFQ84513.1"/>
    <property type="molecule type" value="Genomic_DNA"/>
</dbReference>
<evidence type="ECO:0000256" key="8">
    <source>
        <dbReference type="SAM" id="Phobius"/>
    </source>
</evidence>
<dbReference type="eggNOG" id="COG0586">
    <property type="taxonomic scope" value="Bacteria"/>
</dbReference>
<dbReference type="GO" id="GO:0005886">
    <property type="term" value="C:plasma membrane"/>
    <property type="evidence" value="ECO:0007669"/>
    <property type="project" value="UniProtKB-SubCell"/>
</dbReference>
<keyword evidence="11" id="KW-1185">Reference proteome</keyword>
<evidence type="ECO:0000256" key="3">
    <source>
        <dbReference type="ARBA" id="ARBA00022475"/>
    </source>
</evidence>
<dbReference type="Proteomes" id="UP000003111">
    <property type="component" value="Unassembled WGS sequence"/>
</dbReference>
<dbReference type="InterPro" id="IPR032816">
    <property type="entry name" value="VTT_dom"/>
</dbReference>
<evidence type="ECO:0000313" key="10">
    <source>
        <dbReference type="EMBL" id="EFQ84513.1"/>
    </source>
</evidence>
<dbReference type="STRING" id="585531.HMPREF0063_10365"/>
<proteinExistence type="inferred from homology"/>
<evidence type="ECO:0000256" key="2">
    <source>
        <dbReference type="ARBA" id="ARBA00010792"/>
    </source>
</evidence>
<comment type="subcellular location">
    <subcellularLocation>
        <location evidence="1">Cell membrane</location>
        <topology evidence="1">Multi-pass membrane protein</topology>
    </subcellularLocation>
</comment>
<evidence type="ECO:0000259" key="9">
    <source>
        <dbReference type="Pfam" id="PF09335"/>
    </source>
</evidence>
<gene>
    <name evidence="10" type="ORF">HMPREF0063_10365</name>
</gene>
<dbReference type="Pfam" id="PF09335">
    <property type="entry name" value="VTT_dom"/>
    <property type="match status" value="1"/>
</dbReference>
<feature type="region of interest" description="Disordered" evidence="7">
    <location>
        <begin position="1"/>
        <end position="39"/>
    </location>
</feature>
<reference evidence="10" key="1">
    <citation type="submission" date="2010-08" db="EMBL/GenBank/DDBJ databases">
        <authorList>
            <person name="Muzny D."/>
            <person name="Qin X."/>
            <person name="Buhay C."/>
            <person name="Dugan-Rocha S."/>
            <person name="Ding Y."/>
            <person name="Chen G."/>
            <person name="Hawes A."/>
            <person name="Holder M."/>
            <person name="Jhangiani S."/>
            <person name="Johnson A."/>
            <person name="Khan Z."/>
            <person name="Li Z."/>
            <person name="Liu W."/>
            <person name="Liu X."/>
            <person name="Perez L."/>
            <person name="Shen H."/>
            <person name="Wang Q."/>
            <person name="Watt J."/>
            <person name="Xi L."/>
            <person name="Xin Y."/>
            <person name="Zhou J."/>
            <person name="Deng J."/>
            <person name="Jiang H."/>
            <person name="Liu Y."/>
            <person name="Qu J."/>
            <person name="Song X.-Z."/>
            <person name="Zhang L."/>
            <person name="Villasana D."/>
            <person name="Johnson A."/>
            <person name="Liu J."/>
            <person name="Liyanage D."/>
            <person name="Lorensuhewa L."/>
            <person name="Robinson T."/>
            <person name="Song A."/>
            <person name="Song B.-B."/>
            <person name="Dinh H."/>
            <person name="Thornton R."/>
            <person name="Coyle M."/>
            <person name="Francisco L."/>
            <person name="Jackson L."/>
            <person name="Javaid M."/>
            <person name="Korchina V."/>
            <person name="Kovar C."/>
            <person name="Mata R."/>
            <person name="Mathew T."/>
            <person name="Ngo R."/>
            <person name="Nguyen L."/>
            <person name="Nguyen N."/>
            <person name="Okwuonu G."/>
            <person name="Ongeri F."/>
            <person name="Pham C."/>
            <person name="Simmons D."/>
            <person name="Wilczek-Boney K."/>
            <person name="Hale W."/>
            <person name="Jakkamsetti A."/>
            <person name="Pham P."/>
            <person name="Ruth R."/>
            <person name="San Lucas F."/>
            <person name="Warren J."/>
            <person name="Zhang J."/>
            <person name="Zhao Z."/>
            <person name="Zhou C."/>
            <person name="Zhu D."/>
            <person name="Lee S."/>
            <person name="Bess C."/>
            <person name="Blankenburg K."/>
            <person name="Forbes L."/>
            <person name="Fu Q."/>
            <person name="Gubbala S."/>
            <person name="Hirani K."/>
            <person name="Jayaseelan J.C."/>
            <person name="Lara F."/>
            <person name="Munidasa M."/>
            <person name="Palculict T."/>
            <person name="Patil S."/>
            <person name="Pu L.-L."/>
            <person name="Saada N."/>
            <person name="Tang L."/>
            <person name="Weissenberger G."/>
            <person name="Zhu Y."/>
            <person name="Hemphill L."/>
            <person name="Shang Y."/>
            <person name="Youmans B."/>
            <person name="Ayvaz T."/>
            <person name="Ross M."/>
            <person name="Santibanez J."/>
            <person name="Aqrawi P."/>
            <person name="Gross S."/>
            <person name="Joshi V."/>
            <person name="Fowler G."/>
            <person name="Nazareth L."/>
            <person name="Reid J."/>
            <person name="Worley K."/>
            <person name="Petrosino J."/>
            <person name="Highlander S."/>
            <person name="Gibbs R."/>
        </authorList>
    </citation>
    <scope>NUCLEOTIDE SEQUENCE [LARGE SCALE GENOMIC DNA]</scope>
    <source>
        <strain evidence="10">DSM 15272</strain>
    </source>
</reference>
<keyword evidence="5 8" id="KW-1133">Transmembrane helix</keyword>
<name>E2S8K8_9ACTN</name>
<feature type="transmembrane region" description="Helical" evidence="8">
    <location>
        <begin position="209"/>
        <end position="230"/>
    </location>
</feature>
<evidence type="ECO:0000256" key="1">
    <source>
        <dbReference type="ARBA" id="ARBA00004651"/>
    </source>
</evidence>
<keyword evidence="6 8" id="KW-0472">Membrane</keyword>
<evidence type="ECO:0000256" key="7">
    <source>
        <dbReference type="SAM" id="MobiDB-lite"/>
    </source>
</evidence>
<organism evidence="10 11">
    <name type="scientific">Aeromicrobium marinum DSM 15272</name>
    <dbReference type="NCBI Taxonomy" id="585531"/>
    <lineage>
        <taxon>Bacteria</taxon>
        <taxon>Bacillati</taxon>
        <taxon>Actinomycetota</taxon>
        <taxon>Actinomycetes</taxon>
        <taxon>Propionibacteriales</taxon>
        <taxon>Nocardioidaceae</taxon>
        <taxon>Aeromicrobium</taxon>
    </lineage>
</organism>
<keyword evidence="4 8" id="KW-0812">Transmembrane</keyword>
<dbReference type="PANTHER" id="PTHR42709">
    <property type="entry name" value="ALKALINE PHOSPHATASE LIKE PROTEIN"/>
    <property type="match status" value="1"/>
</dbReference>